<proteinExistence type="predicted"/>
<evidence type="ECO:0000313" key="3">
    <source>
        <dbReference type="EMBL" id="KGN80302.1"/>
    </source>
</evidence>
<accession>A0A0A2ERK2</accession>
<evidence type="ECO:0000256" key="1">
    <source>
        <dbReference type="SAM" id="Phobius"/>
    </source>
</evidence>
<name>A0A0A2ERK2_PORCN</name>
<feature type="transmembrane region" description="Helical" evidence="1">
    <location>
        <begin position="94"/>
        <end position="125"/>
    </location>
</feature>
<protein>
    <recommendedName>
        <fullName evidence="2">CAAX prenyl protease 2/Lysostaphin resistance protein A-like domain-containing protein</fullName>
    </recommendedName>
</protein>
<dbReference type="GO" id="GO:0080120">
    <property type="term" value="P:CAAX-box protein maturation"/>
    <property type="evidence" value="ECO:0007669"/>
    <property type="project" value="UniProtKB-ARBA"/>
</dbReference>
<keyword evidence="4" id="KW-1185">Reference proteome</keyword>
<feature type="transmembrane region" description="Helical" evidence="1">
    <location>
        <begin position="57"/>
        <end position="74"/>
    </location>
</feature>
<keyword evidence="1" id="KW-1133">Transmembrane helix</keyword>
<dbReference type="Pfam" id="PF02517">
    <property type="entry name" value="Rce1-like"/>
    <property type="match status" value="1"/>
</dbReference>
<evidence type="ECO:0000259" key="2">
    <source>
        <dbReference type="Pfam" id="PF02517"/>
    </source>
</evidence>
<keyword evidence="1" id="KW-0472">Membrane</keyword>
<comment type="caution">
    <text evidence="3">The sequence shown here is derived from an EMBL/GenBank/DDBJ whole genome shotgun (WGS) entry which is preliminary data.</text>
</comment>
<dbReference type="STRING" id="36874.HQ34_01135"/>
<feature type="domain" description="CAAX prenyl protease 2/Lysostaphin resistance protein A-like" evidence="2">
    <location>
        <begin position="55"/>
        <end position="149"/>
    </location>
</feature>
<keyword evidence="1" id="KW-0812">Transmembrane</keyword>
<dbReference type="AlphaFoldDB" id="A0A0A2ERK2"/>
<dbReference type="Proteomes" id="UP000030125">
    <property type="component" value="Unassembled WGS sequence"/>
</dbReference>
<dbReference type="eggNOG" id="ENOG5030GV6">
    <property type="taxonomic scope" value="Bacteria"/>
</dbReference>
<dbReference type="EMBL" id="JQJD01000043">
    <property type="protein sequence ID" value="KGN80302.1"/>
    <property type="molecule type" value="Genomic_DNA"/>
</dbReference>
<gene>
    <name evidence="3" type="ORF">HQ35_06370</name>
</gene>
<sequence>MVRKMISDWLSRISMASFVILILLVCILWCVVFNVVIAASGIDVGYISEAPDINQVFEYFSGIVIIPMLESLLFQKLPYWGLTKISYMRRNMWLIYIISATLFALSHIYSIAYIIYTFIIGLILIYSYHIRINKHPFWTITLIHSLFNISFAIYKVLN</sequence>
<dbReference type="InterPro" id="IPR003675">
    <property type="entry name" value="Rce1/LyrA-like_dom"/>
</dbReference>
<feature type="transmembrane region" description="Helical" evidence="1">
    <location>
        <begin position="137"/>
        <end position="157"/>
    </location>
</feature>
<reference evidence="3 4" key="1">
    <citation type="submission" date="2014-08" db="EMBL/GenBank/DDBJ databases">
        <title>Porphyromonas cangingivalis strain:COT-109_OH1386 Genome sequencing.</title>
        <authorList>
            <person name="Wallis C."/>
            <person name="Deusch O."/>
            <person name="O'Flynn C."/>
            <person name="Davis I."/>
            <person name="Jospin G."/>
            <person name="Darling A.E."/>
            <person name="Coil D.A."/>
            <person name="Alexiev A."/>
            <person name="Horsfall A."/>
            <person name="Kirkwood N."/>
            <person name="Harris S."/>
            <person name="Eisen J.A."/>
        </authorList>
    </citation>
    <scope>NUCLEOTIDE SEQUENCE [LARGE SCALE GENOMIC DNA]</scope>
    <source>
        <strain evidence="4">COT-109 OH1386</strain>
    </source>
</reference>
<dbReference type="GO" id="GO:0004175">
    <property type="term" value="F:endopeptidase activity"/>
    <property type="evidence" value="ECO:0007669"/>
    <property type="project" value="UniProtKB-ARBA"/>
</dbReference>
<evidence type="ECO:0000313" key="4">
    <source>
        <dbReference type="Proteomes" id="UP000030125"/>
    </source>
</evidence>
<organism evidence="3 4">
    <name type="scientific">Porphyromonas cangingivalis</name>
    <dbReference type="NCBI Taxonomy" id="36874"/>
    <lineage>
        <taxon>Bacteria</taxon>
        <taxon>Pseudomonadati</taxon>
        <taxon>Bacteroidota</taxon>
        <taxon>Bacteroidia</taxon>
        <taxon>Bacteroidales</taxon>
        <taxon>Porphyromonadaceae</taxon>
        <taxon>Porphyromonas</taxon>
    </lineage>
</organism>